<feature type="region of interest" description="Disordered" evidence="1">
    <location>
        <begin position="1"/>
        <end position="20"/>
    </location>
</feature>
<gene>
    <name evidence="2" type="ORF">GUJ93_ZPchr0007g4289</name>
</gene>
<dbReference type="Proteomes" id="UP000729402">
    <property type="component" value="Unassembled WGS sequence"/>
</dbReference>
<accession>A0A8J5TH84</accession>
<organism evidence="2 3">
    <name type="scientific">Zizania palustris</name>
    <name type="common">Northern wild rice</name>
    <dbReference type="NCBI Taxonomy" id="103762"/>
    <lineage>
        <taxon>Eukaryota</taxon>
        <taxon>Viridiplantae</taxon>
        <taxon>Streptophyta</taxon>
        <taxon>Embryophyta</taxon>
        <taxon>Tracheophyta</taxon>
        <taxon>Spermatophyta</taxon>
        <taxon>Magnoliopsida</taxon>
        <taxon>Liliopsida</taxon>
        <taxon>Poales</taxon>
        <taxon>Poaceae</taxon>
        <taxon>BOP clade</taxon>
        <taxon>Oryzoideae</taxon>
        <taxon>Oryzeae</taxon>
        <taxon>Zizaniinae</taxon>
        <taxon>Zizania</taxon>
    </lineage>
</organism>
<comment type="caution">
    <text evidence="2">The sequence shown here is derived from an EMBL/GenBank/DDBJ whole genome shotgun (WGS) entry which is preliminary data.</text>
</comment>
<proteinExistence type="predicted"/>
<reference evidence="2" key="1">
    <citation type="journal article" date="2021" name="bioRxiv">
        <title>Whole Genome Assembly and Annotation of Northern Wild Rice, Zizania palustris L., Supports a Whole Genome Duplication in the Zizania Genus.</title>
        <authorList>
            <person name="Haas M."/>
            <person name="Kono T."/>
            <person name="Macchietto M."/>
            <person name="Millas R."/>
            <person name="McGilp L."/>
            <person name="Shao M."/>
            <person name="Duquette J."/>
            <person name="Hirsch C.N."/>
            <person name="Kimball J."/>
        </authorList>
    </citation>
    <scope>NUCLEOTIDE SEQUENCE</scope>
    <source>
        <tissue evidence="2">Fresh leaf tissue</tissue>
    </source>
</reference>
<name>A0A8J5TH84_ZIZPA</name>
<evidence type="ECO:0000313" key="3">
    <source>
        <dbReference type="Proteomes" id="UP000729402"/>
    </source>
</evidence>
<dbReference type="AlphaFoldDB" id="A0A8J5TH84"/>
<protein>
    <submittedName>
        <fullName evidence="2">Uncharacterized protein</fullName>
    </submittedName>
</protein>
<evidence type="ECO:0000313" key="2">
    <source>
        <dbReference type="EMBL" id="KAG8077331.1"/>
    </source>
</evidence>
<reference evidence="2" key="2">
    <citation type="submission" date="2021-02" db="EMBL/GenBank/DDBJ databases">
        <authorList>
            <person name="Kimball J.A."/>
            <person name="Haas M.W."/>
            <person name="Macchietto M."/>
            <person name="Kono T."/>
            <person name="Duquette J."/>
            <person name="Shao M."/>
        </authorList>
    </citation>
    <scope>NUCLEOTIDE SEQUENCE</scope>
    <source>
        <tissue evidence="2">Fresh leaf tissue</tissue>
    </source>
</reference>
<keyword evidence="3" id="KW-1185">Reference proteome</keyword>
<evidence type="ECO:0000256" key="1">
    <source>
        <dbReference type="SAM" id="MobiDB-lite"/>
    </source>
</evidence>
<sequence length="82" mass="9456">MLASSCIADVNGGAKSKQDKEKEAEAFCSELHPSVCIYLLSGEYCFSCRSRKMILAFWRRLGTWERCMHCFTHWAQLLRFAT</sequence>
<dbReference type="EMBL" id="JAAALK010000282">
    <property type="protein sequence ID" value="KAG8077331.1"/>
    <property type="molecule type" value="Genomic_DNA"/>
</dbReference>